<comment type="caution">
    <text evidence="1">The sequence shown here is derived from an EMBL/GenBank/DDBJ whole genome shotgun (WGS) entry which is preliminary data.</text>
</comment>
<name>A0ABQ5I356_9ASTR</name>
<dbReference type="EMBL" id="BQNB010020237">
    <property type="protein sequence ID" value="GJT93803.1"/>
    <property type="molecule type" value="Genomic_DNA"/>
</dbReference>
<gene>
    <name evidence="1" type="ORF">Tco_1082648</name>
</gene>
<organism evidence="1 2">
    <name type="scientific">Tanacetum coccineum</name>
    <dbReference type="NCBI Taxonomy" id="301880"/>
    <lineage>
        <taxon>Eukaryota</taxon>
        <taxon>Viridiplantae</taxon>
        <taxon>Streptophyta</taxon>
        <taxon>Embryophyta</taxon>
        <taxon>Tracheophyta</taxon>
        <taxon>Spermatophyta</taxon>
        <taxon>Magnoliopsida</taxon>
        <taxon>eudicotyledons</taxon>
        <taxon>Gunneridae</taxon>
        <taxon>Pentapetalae</taxon>
        <taxon>asterids</taxon>
        <taxon>campanulids</taxon>
        <taxon>Asterales</taxon>
        <taxon>Asteraceae</taxon>
        <taxon>Asteroideae</taxon>
        <taxon>Anthemideae</taxon>
        <taxon>Anthemidinae</taxon>
        <taxon>Tanacetum</taxon>
    </lineage>
</organism>
<evidence type="ECO:0000313" key="2">
    <source>
        <dbReference type="Proteomes" id="UP001151760"/>
    </source>
</evidence>
<reference evidence="1" key="2">
    <citation type="submission" date="2022-01" db="EMBL/GenBank/DDBJ databases">
        <authorList>
            <person name="Yamashiro T."/>
            <person name="Shiraishi A."/>
            <person name="Satake H."/>
            <person name="Nakayama K."/>
        </authorList>
    </citation>
    <scope>NUCLEOTIDE SEQUENCE</scope>
</reference>
<sequence>MERVEKGTIELYYFKKDYQLADLFTKALPVDRFNCLVRRLGMCSLSLTELERLTKSRQNRRDLPRNSPLDRVEVLVLSALRRSVMRTASAAAKPCQGDSSEFYLITGNIYID</sequence>
<evidence type="ECO:0000313" key="1">
    <source>
        <dbReference type="EMBL" id="GJT93803.1"/>
    </source>
</evidence>
<protein>
    <submittedName>
        <fullName evidence="1">Uncharacterized protein</fullName>
    </submittedName>
</protein>
<keyword evidence="2" id="KW-1185">Reference proteome</keyword>
<reference evidence="1" key="1">
    <citation type="journal article" date="2022" name="Int. J. Mol. Sci.">
        <title>Draft Genome of Tanacetum Coccineum: Genomic Comparison of Closely Related Tanacetum-Family Plants.</title>
        <authorList>
            <person name="Yamashiro T."/>
            <person name="Shiraishi A."/>
            <person name="Nakayama K."/>
            <person name="Satake H."/>
        </authorList>
    </citation>
    <scope>NUCLEOTIDE SEQUENCE</scope>
</reference>
<proteinExistence type="predicted"/>
<accession>A0ABQ5I356</accession>
<dbReference type="Proteomes" id="UP001151760">
    <property type="component" value="Unassembled WGS sequence"/>
</dbReference>